<evidence type="ECO:0000256" key="6">
    <source>
        <dbReference type="ARBA" id="ARBA00022840"/>
    </source>
</evidence>
<evidence type="ECO:0000313" key="11">
    <source>
        <dbReference type="EMBL" id="ROQ20829.1"/>
    </source>
</evidence>
<feature type="binding site" evidence="7">
    <location>
        <begin position="117"/>
        <end position="123"/>
    </location>
    <ligand>
        <name>ATP</name>
        <dbReference type="ChEBI" id="CHEBI:30616"/>
    </ligand>
</feature>
<keyword evidence="12" id="KW-1185">Reference proteome</keyword>
<dbReference type="InterPro" id="IPR013221">
    <property type="entry name" value="Mur_ligase_cen"/>
</dbReference>
<dbReference type="SUPFAM" id="SSF51984">
    <property type="entry name" value="MurCD N-terminal domain"/>
    <property type="match status" value="1"/>
</dbReference>
<dbReference type="Gene3D" id="3.90.190.20">
    <property type="entry name" value="Mur ligase, C-terminal domain"/>
    <property type="match status" value="1"/>
</dbReference>
<dbReference type="GO" id="GO:0005524">
    <property type="term" value="F:ATP binding"/>
    <property type="evidence" value="ECO:0007669"/>
    <property type="project" value="UniProtKB-UniRule"/>
</dbReference>
<comment type="caution">
    <text evidence="11">The sequence shown here is derived from an EMBL/GenBank/DDBJ whole genome shotgun (WGS) entry which is preliminary data.</text>
</comment>
<dbReference type="SUPFAM" id="SSF53244">
    <property type="entry name" value="MurD-like peptide ligases, peptide-binding domain"/>
    <property type="match status" value="1"/>
</dbReference>
<dbReference type="EC" id="6.3.2.9" evidence="7 8"/>
<evidence type="ECO:0000256" key="5">
    <source>
        <dbReference type="ARBA" id="ARBA00022741"/>
    </source>
</evidence>
<dbReference type="PANTHER" id="PTHR43692:SF1">
    <property type="entry name" value="UDP-N-ACETYLMURAMOYLALANINE--D-GLUTAMATE LIGASE"/>
    <property type="match status" value="1"/>
</dbReference>
<comment type="pathway">
    <text evidence="2 7 8">Cell wall biogenesis; peptidoglycan biosynthesis.</text>
</comment>
<dbReference type="Pfam" id="PF08245">
    <property type="entry name" value="Mur_ligase_M"/>
    <property type="match status" value="1"/>
</dbReference>
<dbReference type="GO" id="GO:0008764">
    <property type="term" value="F:UDP-N-acetylmuramoylalanine-D-glutamate ligase activity"/>
    <property type="evidence" value="ECO:0007669"/>
    <property type="project" value="UniProtKB-UniRule"/>
</dbReference>
<dbReference type="HAMAP" id="MF_00639">
    <property type="entry name" value="MurD"/>
    <property type="match status" value="1"/>
</dbReference>
<evidence type="ECO:0000256" key="7">
    <source>
        <dbReference type="HAMAP-Rule" id="MF_00639"/>
    </source>
</evidence>
<dbReference type="Gene3D" id="3.40.50.720">
    <property type="entry name" value="NAD(P)-binding Rossmann-like Domain"/>
    <property type="match status" value="1"/>
</dbReference>
<keyword evidence="7 8" id="KW-0131">Cell cycle</keyword>
<protein>
    <recommendedName>
        <fullName evidence="7 8">UDP-N-acetylmuramoylalanine--D-glutamate ligase</fullName>
        <ecNumber evidence="7 8">6.3.2.9</ecNumber>
    </recommendedName>
    <alternativeName>
        <fullName evidence="7">D-glutamic acid-adding enzyme</fullName>
    </alternativeName>
    <alternativeName>
        <fullName evidence="7">UDP-N-acetylmuramoyl-L-alanyl-D-glutamate synthetase</fullName>
    </alternativeName>
</protein>
<name>A0A3N1NYF2_9GAMM</name>
<reference evidence="11 12" key="1">
    <citation type="submission" date="2018-11" db="EMBL/GenBank/DDBJ databases">
        <title>Genomic Encyclopedia of Type Strains, Phase IV (KMG-IV): sequencing the most valuable type-strain genomes for metagenomic binning, comparative biology and taxonomic classification.</title>
        <authorList>
            <person name="Goeker M."/>
        </authorList>
    </citation>
    <scope>NUCLEOTIDE SEQUENCE [LARGE SCALE GENOMIC DNA]</scope>
    <source>
        <strain evidence="11 12">DSM 16974</strain>
    </source>
</reference>
<dbReference type="Pfam" id="PF21799">
    <property type="entry name" value="MurD-like_N"/>
    <property type="match status" value="1"/>
</dbReference>
<dbReference type="AlphaFoldDB" id="A0A3N1NYF2"/>
<dbReference type="GO" id="GO:0051301">
    <property type="term" value="P:cell division"/>
    <property type="evidence" value="ECO:0007669"/>
    <property type="project" value="UniProtKB-KW"/>
</dbReference>
<dbReference type="GO" id="GO:0008360">
    <property type="term" value="P:regulation of cell shape"/>
    <property type="evidence" value="ECO:0007669"/>
    <property type="project" value="UniProtKB-KW"/>
</dbReference>
<dbReference type="SUPFAM" id="SSF53623">
    <property type="entry name" value="MurD-like peptide ligases, catalytic domain"/>
    <property type="match status" value="1"/>
</dbReference>
<gene>
    <name evidence="7" type="primary">murD</name>
    <name evidence="11" type="ORF">EDC38_1446</name>
</gene>
<organism evidence="11 12">
    <name type="scientific">Marinimicrobium koreense</name>
    <dbReference type="NCBI Taxonomy" id="306545"/>
    <lineage>
        <taxon>Bacteria</taxon>
        <taxon>Pseudomonadati</taxon>
        <taxon>Pseudomonadota</taxon>
        <taxon>Gammaproteobacteria</taxon>
        <taxon>Cellvibrionales</taxon>
        <taxon>Cellvibrionaceae</taxon>
        <taxon>Marinimicrobium</taxon>
    </lineage>
</organism>
<sequence length="447" mass="47993">MPQLIASSCETAIVGAGVTGVSVARFLARRGQVFTLLDTRADHPQREVLEREFGAERVQFGALDVALLSRVEEVVVSPGIAMSTPELQQARNAGARLVGDIELFVRYAKAPLIAITGSNAKSTVTTLVGEMAKDAGVRVAVGGNLGTPALDLLDDSVELYVLELSSFQLEGVTKLSAKVATVLNVSADHMDRYPNMPAYHQAKLRVYFGAEQVVYNSQSVLTQPPMSVNAIPVTFGGRPEFHRFGATEHEGELWLYWQLDPLMPASELKIKGRHNIDNALAALALGHSAGLAHESMLNTLRRFRGLAHRCEWVAEHDGVAYYNDSKGTNVGAAVAAIEGLMPPQGKVVLIAGGDPKGADFAELRKPVERCVRTLVLIGTAADAMEATLGDLADVLRADSMEDAVRKAAAAAQSGDVVLLSPACASFDMFRNYQDRGEQFRQAVEGQQ</sequence>
<dbReference type="InterPro" id="IPR036565">
    <property type="entry name" value="Mur-like_cat_sf"/>
</dbReference>
<keyword evidence="3 7" id="KW-0963">Cytoplasm</keyword>
<evidence type="ECO:0000256" key="4">
    <source>
        <dbReference type="ARBA" id="ARBA00022598"/>
    </source>
</evidence>
<keyword evidence="7 8" id="KW-0961">Cell wall biogenesis/degradation</keyword>
<dbReference type="PANTHER" id="PTHR43692">
    <property type="entry name" value="UDP-N-ACETYLMURAMOYLALANINE--D-GLUTAMATE LIGASE"/>
    <property type="match status" value="1"/>
</dbReference>
<dbReference type="UniPathway" id="UPA00219"/>
<proteinExistence type="inferred from homology"/>
<comment type="catalytic activity">
    <reaction evidence="7 8">
        <text>UDP-N-acetyl-alpha-D-muramoyl-L-alanine + D-glutamate + ATP = UDP-N-acetyl-alpha-D-muramoyl-L-alanyl-D-glutamate + ADP + phosphate + H(+)</text>
        <dbReference type="Rhea" id="RHEA:16429"/>
        <dbReference type="ChEBI" id="CHEBI:15378"/>
        <dbReference type="ChEBI" id="CHEBI:29986"/>
        <dbReference type="ChEBI" id="CHEBI:30616"/>
        <dbReference type="ChEBI" id="CHEBI:43474"/>
        <dbReference type="ChEBI" id="CHEBI:83898"/>
        <dbReference type="ChEBI" id="CHEBI:83900"/>
        <dbReference type="ChEBI" id="CHEBI:456216"/>
        <dbReference type="EC" id="6.3.2.9"/>
    </reaction>
</comment>
<comment type="similarity">
    <text evidence="7">Belongs to the MurCDEF family.</text>
</comment>
<evidence type="ECO:0000256" key="2">
    <source>
        <dbReference type="ARBA" id="ARBA00004752"/>
    </source>
</evidence>
<evidence type="ECO:0000256" key="8">
    <source>
        <dbReference type="RuleBase" id="RU003664"/>
    </source>
</evidence>
<feature type="domain" description="Mur ligase central" evidence="10">
    <location>
        <begin position="115"/>
        <end position="285"/>
    </location>
</feature>
<dbReference type="GO" id="GO:0009252">
    <property type="term" value="P:peptidoglycan biosynthetic process"/>
    <property type="evidence" value="ECO:0007669"/>
    <property type="project" value="UniProtKB-UniRule"/>
</dbReference>
<comment type="subcellular location">
    <subcellularLocation>
        <location evidence="1 7 8">Cytoplasm</location>
    </subcellularLocation>
</comment>
<evidence type="ECO:0000259" key="10">
    <source>
        <dbReference type="Pfam" id="PF08245"/>
    </source>
</evidence>
<keyword evidence="6 7" id="KW-0067">ATP-binding</keyword>
<evidence type="ECO:0000259" key="9">
    <source>
        <dbReference type="Pfam" id="PF02875"/>
    </source>
</evidence>
<keyword evidence="7 8" id="KW-0133">Cell shape</keyword>
<accession>A0A3N1NYF2</accession>
<keyword evidence="7 8" id="KW-0573">Peptidoglycan synthesis</keyword>
<comment type="function">
    <text evidence="7 8">Cell wall formation. Catalyzes the addition of glutamate to the nucleotide precursor UDP-N-acetylmuramoyl-L-alanine (UMA).</text>
</comment>
<keyword evidence="4 7" id="KW-0436">Ligase</keyword>
<dbReference type="EMBL" id="RJUK01000001">
    <property type="protein sequence ID" value="ROQ20829.1"/>
    <property type="molecule type" value="Genomic_DNA"/>
</dbReference>
<evidence type="ECO:0000256" key="3">
    <source>
        <dbReference type="ARBA" id="ARBA00022490"/>
    </source>
</evidence>
<evidence type="ECO:0000256" key="1">
    <source>
        <dbReference type="ARBA" id="ARBA00004496"/>
    </source>
</evidence>
<evidence type="ECO:0000313" key="12">
    <source>
        <dbReference type="Proteomes" id="UP000273643"/>
    </source>
</evidence>
<dbReference type="GO" id="GO:0071555">
    <property type="term" value="P:cell wall organization"/>
    <property type="evidence" value="ECO:0007669"/>
    <property type="project" value="UniProtKB-KW"/>
</dbReference>
<keyword evidence="7 8" id="KW-0132">Cell division</keyword>
<dbReference type="NCBIfam" id="TIGR01087">
    <property type="entry name" value="murD"/>
    <property type="match status" value="1"/>
</dbReference>
<dbReference type="InterPro" id="IPR004101">
    <property type="entry name" value="Mur_ligase_C"/>
</dbReference>
<dbReference type="GO" id="GO:0005737">
    <property type="term" value="C:cytoplasm"/>
    <property type="evidence" value="ECO:0007669"/>
    <property type="project" value="UniProtKB-SubCell"/>
</dbReference>
<dbReference type="Pfam" id="PF02875">
    <property type="entry name" value="Mur_ligase_C"/>
    <property type="match status" value="1"/>
</dbReference>
<feature type="domain" description="Mur ligase C-terminal" evidence="9">
    <location>
        <begin position="308"/>
        <end position="423"/>
    </location>
</feature>
<dbReference type="InterPro" id="IPR036615">
    <property type="entry name" value="Mur_ligase_C_dom_sf"/>
</dbReference>
<dbReference type="RefSeq" id="WP_211331048.1">
    <property type="nucleotide sequence ID" value="NZ_RJUK01000001.1"/>
</dbReference>
<dbReference type="Gene3D" id="3.40.1190.10">
    <property type="entry name" value="Mur-like, catalytic domain"/>
    <property type="match status" value="1"/>
</dbReference>
<keyword evidence="5 7" id="KW-0547">Nucleotide-binding</keyword>
<dbReference type="InterPro" id="IPR005762">
    <property type="entry name" value="MurD"/>
</dbReference>
<dbReference type="Proteomes" id="UP000273643">
    <property type="component" value="Unassembled WGS sequence"/>
</dbReference>